<dbReference type="Proteomes" id="UP000555728">
    <property type="component" value="Unassembled WGS sequence"/>
</dbReference>
<name>A0A7W6RX91_9PROT</name>
<accession>A0A7W6RX91</accession>
<comment type="caution">
    <text evidence="2">The sequence shown here is derived from an EMBL/GenBank/DDBJ whole genome shotgun (WGS) entry which is preliminary data.</text>
</comment>
<dbReference type="EMBL" id="JACIGI010000004">
    <property type="protein sequence ID" value="MBB4284901.1"/>
    <property type="molecule type" value="Genomic_DNA"/>
</dbReference>
<feature type="transmembrane region" description="Helical" evidence="1">
    <location>
        <begin position="20"/>
        <end position="49"/>
    </location>
</feature>
<reference evidence="2 3" key="1">
    <citation type="submission" date="2020-08" db="EMBL/GenBank/DDBJ databases">
        <title>Genome sequencing of Purple Non-Sulfur Bacteria from various extreme environments.</title>
        <authorList>
            <person name="Mayer M."/>
        </authorList>
    </citation>
    <scope>NUCLEOTIDE SEQUENCE [LARGE SCALE GENOMIC DNA]</scope>
    <source>
        <strain evidence="2 3">JA135</strain>
    </source>
</reference>
<evidence type="ECO:0000313" key="2">
    <source>
        <dbReference type="EMBL" id="MBB4284901.1"/>
    </source>
</evidence>
<sequence>MAARSESAGIGVAAKVGGVLLFAIGLFLFLPTVLLVTVAMLPTAVALVVDRSASRTGWLCVGGLNFAALAPSLFSLWFETHTLEHATAIIGNVFTLMMIYGAAAFGWLLYMTTPEIIGAFMQMTSTRRITTLKSHQKRLVDEWGPEVAREDGE</sequence>
<proteinExistence type="predicted"/>
<evidence type="ECO:0000256" key="1">
    <source>
        <dbReference type="SAM" id="Phobius"/>
    </source>
</evidence>
<feature type="transmembrane region" description="Helical" evidence="1">
    <location>
        <begin position="56"/>
        <end position="77"/>
    </location>
</feature>
<keyword evidence="3" id="KW-1185">Reference proteome</keyword>
<organism evidence="2 3">
    <name type="scientific">Roseospira goensis</name>
    <dbReference type="NCBI Taxonomy" id="391922"/>
    <lineage>
        <taxon>Bacteria</taxon>
        <taxon>Pseudomonadati</taxon>
        <taxon>Pseudomonadota</taxon>
        <taxon>Alphaproteobacteria</taxon>
        <taxon>Rhodospirillales</taxon>
        <taxon>Rhodospirillaceae</taxon>
        <taxon>Roseospira</taxon>
    </lineage>
</organism>
<keyword evidence="1" id="KW-0812">Transmembrane</keyword>
<feature type="transmembrane region" description="Helical" evidence="1">
    <location>
        <begin position="89"/>
        <end position="110"/>
    </location>
</feature>
<dbReference type="AlphaFoldDB" id="A0A7W6RX91"/>
<keyword evidence="1" id="KW-1133">Transmembrane helix</keyword>
<keyword evidence="1" id="KW-0472">Membrane</keyword>
<dbReference type="RefSeq" id="WP_184431608.1">
    <property type="nucleotide sequence ID" value="NZ_JACIGI010000004.1"/>
</dbReference>
<protein>
    <submittedName>
        <fullName evidence="2">Putative membrane protein</fullName>
    </submittedName>
</protein>
<evidence type="ECO:0000313" key="3">
    <source>
        <dbReference type="Proteomes" id="UP000555728"/>
    </source>
</evidence>
<gene>
    <name evidence="2" type="ORF">GGD88_000615</name>
</gene>